<dbReference type="EMBL" id="CACRSM010000002">
    <property type="protein sequence ID" value="VYS94375.1"/>
    <property type="molecule type" value="Genomic_DNA"/>
</dbReference>
<dbReference type="AlphaFoldDB" id="A0A6N2SS45"/>
<evidence type="ECO:0000259" key="8">
    <source>
        <dbReference type="Pfam" id="PF20628"/>
    </source>
</evidence>
<dbReference type="PANTHER" id="PTHR30521">
    <property type="entry name" value="DEFERROCHELATASE/PEROXIDASE"/>
    <property type="match status" value="1"/>
</dbReference>
<feature type="domain" description="Dyp-type peroxidase C-terminal" evidence="8">
    <location>
        <begin position="150"/>
        <end position="305"/>
    </location>
</feature>
<keyword evidence="3" id="KW-0479">Metal-binding</keyword>
<evidence type="ECO:0000313" key="9">
    <source>
        <dbReference type="EMBL" id="VYS94375.1"/>
    </source>
</evidence>
<keyword evidence="5" id="KW-0408">Iron</keyword>
<name>A0A6N2SS45_9ACTO</name>
<dbReference type="PROSITE" id="PS51404">
    <property type="entry name" value="DYP_PEROXIDASE"/>
    <property type="match status" value="1"/>
</dbReference>
<dbReference type="PANTHER" id="PTHR30521:SF0">
    <property type="entry name" value="DYP-TYPE PEROXIDASE FAMILY PROTEIN"/>
    <property type="match status" value="1"/>
</dbReference>
<feature type="domain" description="Dyp-type peroxidase N-terminal" evidence="7">
    <location>
        <begin position="8"/>
        <end position="145"/>
    </location>
</feature>
<evidence type="ECO:0000256" key="2">
    <source>
        <dbReference type="ARBA" id="ARBA00022559"/>
    </source>
</evidence>
<evidence type="ECO:0000259" key="7">
    <source>
        <dbReference type="Pfam" id="PF04261"/>
    </source>
</evidence>
<protein>
    <submittedName>
        <fullName evidence="9">Putative deferrochelatase/peroxidase YfeX</fullName>
        <ecNumber evidence="9">1.11.1.-</ecNumber>
    </submittedName>
</protein>
<evidence type="ECO:0000256" key="5">
    <source>
        <dbReference type="ARBA" id="ARBA00023004"/>
    </source>
</evidence>
<gene>
    <name evidence="9" type="primary">yfeX</name>
    <name evidence="9" type="ORF">AOLFYP35_00929</name>
</gene>
<dbReference type="Pfam" id="PF20628">
    <property type="entry name" value="Dyp_perox_C"/>
    <property type="match status" value="1"/>
</dbReference>
<dbReference type="GO" id="GO:0020037">
    <property type="term" value="F:heme binding"/>
    <property type="evidence" value="ECO:0007669"/>
    <property type="project" value="InterPro"/>
</dbReference>
<dbReference type="GO" id="GO:0004601">
    <property type="term" value="F:peroxidase activity"/>
    <property type="evidence" value="ECO:0007669"/>
    <property type="project" value="UniProtKB-KW"/>
</dbReference>
<dbReference type="InterPro" id="IPR006314">
    <property type="entry name" value="Dyp_peroxidase"/>
</dbReference>
<comment type="similarity">
    <text evidence="6">Belongs to the DyP-type peroxidase family.</text>
</comment>
<evidence type="ECO:0000256" key="1">
    <source>
        <dbReference type="ARBA" id="ARBA00001970"/>
    </source>
</evidence>
<dbReference type="InterPro" id="IPR048328">
    <property type="entry name" value="Dyp_perox_C"/>
</dbReference>
<dbReference type="GO" id="GO:0046872">
    <property type="term" value="F:metal ion binding"/>
    <property type="evidence" value="ECO:0007669"/>
    <property type="project" value="UniProtKB-KW"/>
</dbReference>
<evidence type="ECO:0000256" key="6">
    <source>
        <dbReference type="ARBA" id="ARBA00025737"/>
    </source>
</evidence>
<dbReference type="GO" id="GO:0005829">
    <property type="term" value="C:cytosol"/>
    <property type="evidence" value="ECO:0007669"/>
    <property type="project" value="TreeGrafter"/>
</dbReference>
<dbReference type="NCBIfam" id="TIGR01413">
    <property type="entry name" value="Dyp_perox_fam"/>
    <property type="match status" value="1"/>
</dbReference>
<accession>A0A6N2SS45</accession>
<proteinExistence type="inferred from homology"/>
<evidence type="ECO:0000256" key="4">
    <source>
        <dbReference type="ARBA" id="ARBA00023002"/>
    </source>
</evidence>
<keyword evidence="2 9" id="KW-0575">Peroxidase</keyword>
<dbReference type="SUPFAM" id="SSF54909">
    <property type="entry name" value="Dimeric alpha+beta barrel"/>
    <property type="match status" value="1"/>
</dbReference>
<dbReference type="Pfam" id="PF04261">
    <property type="entry name" value="Dyp_perox_N"/>
    <property type="match status" value="1"/>
</dbReference>
<keyword evidence="4 9" id="KW-0560">Oxidoreductase</keyword>
<sequence length="322" mass="36167">MSTHPQDVYKDAGECVLFVYLRFNRKDQAAELEAFRDFADRSQAINRSMNIRAQNDDLRVALGVSRKGWDYLFPGAPRPKELEEFTGLTNQDNPSIAMPEGIGEDADLFLHIRAQREAVVYEVAEQYRLSFKEFATVVDETHGFRYLEGRSIIGFIDGTENPTNADAPFWAEIGDEDPQFAGGSYAFAQKWVHDMDAWRSLGTAEQERAIGREKFTDLELDDDAKAANAHNVSSKFIVDGEENKIVRMNVPFSDPAAGITGTYFIGYSARWSVTKGMITNMVAKKDYLLTFSHVLFGQVFFVPSLELLDEIAAGDFPPNEAN</sequence>
<dbReference type="InterPro" id="IPR011008">
    <property type="entry name" value="Dimeric_a/b-barrel"/>
</dbReference>
<dbReference type="InterPro" id="IPR048327">
    <property type="entry name" value="Dyp_perox_N"/>
</dbReference>
<dbReference type="EC" id="1.11.1.-" evidence="9"/>
<evidence type="ECO:0000256" key="3">
    <source>
        <dbReference type="ARBA" id="ARBA00022723"/>
    </source>
</evidence>
<organism evidence="9">
    <name type="scientific">Schaalia odontolytica</name>
    <dbReference type="NCBI Taxonomy" id="1660"/>
    <lineage>
        <taxon>Bacteria</taxon>
        <taxon>Bacillati</taxon>
        <taxon>Actinomycetota</taxon>
        <taxon>Actinomycetes</taxon>
        <taxon>Actinomycetales</taxon>
        <taxon>Actinomycetaceae</taxon>
        <taxon>Schaalia</taxon>
    </lineage>
</organism>
<reference evidence="9" key="1">
    <citation type="submission" date="2019-11" db="EMBL/GenBank/DDBJ databases">
        <authorList>
            <person name="Feng L."/>
        </authorList>
    </citation>
    <scope>NUCLEOTIDE SEQUENCE</scope>
    <source>
        <strain evidence="9">AodontolyticusLFYP35</strain>
    </source>
</reference>
<comment type="cofactor">
    <cofactor evidence="1">
        <name>heme b</name>
        <dbReference type="ChEBI" id="CHEBI:60344"/>
    </cofactor>
</comment>